<evidence type="ECO:0000259" key="5">
    <source>
        <dbReference type="PROSITE" id="PS50865"/>
    </source>
</evidence>
<name>A0A8J2S8Q5_9STRA</name>
<dbReference type="InterPro" id="IPR002893">
    <property type="entry name" value="Znf_MYND"/>
</dbReference>
<comment type="caution">
    <text evidence="6">The sequence shown here is derived from an EMBL/GenBank/DDBJ whole genome shotgun (WGS) entry which is preliminary data.</text>
</comment>
<evidence type="ECO:0000256" key="3">
    <source>
        <dbReference type="ARBA" id="ARBA00022833"/>
    </source>
</evidence>
<dbReference type="SUPFAM" id="SSF144232">
    <property type="entry name" value="HIT/MYND zinc finger-like"/>
    <property type="match status" value="1"/>
</dbReference>
<evidence type="ECO:0000256" key="2">
    <source>
        <dbReference type="ARBA" id="ARBA00022771"/>
    </source>
</evidence>
<dbReference type="Pfam" id="PF01753">
    <property type="entry name" value="zf-MYND"/>
    <property type="match status" value="1"/>
</dbReference>
<evidence type="ECO:0000256" key="1">
    <source>
        <dbReference type="ARBA" id="ARBA00022723"/>
    </source>
</evidence>
<reference evidence="6" key="1">
    <citation type="submission" date="2021-11" db="EMBL/GenBank/DDBJ databases">
        <authorList>
            <consortium name="Genoscope - CEA"/>
            <person name="William W."/>
        </authorList>
    </citation>
    <scope>NUCLEOTIDE SEQUENCE</scope>
</reference>
<dbReference type="Proteomes" id="UP000789595">
    <property type="component" value="Unassembled WGS sequence"/>
</dbReference>
<dbReference type="OrthoDB" id="265717at2759"/>
<dbReference type="PROSITE" id="PS50865">
    <property type="entry name" value="ZF_MYND_2"/>
    <property type="match status" value="1"/>
</dbReference>
<feature type="domain" description="MYND-type" evidence="5">
    <location>
        <begin position="6"/>
        <end position="45"/>
    </location>
</feature>
<dbReference type="GO" id="GO:0008270">
    <property type="term" value="F:zinc ion binding"/>
    <property type="evidence" value="ECO:0007669"/>
    <property type="project" value="UniProtKB-KW"/>
</dbReference>
<accession>A0A8J2S8Q5</accession>
<proteinExistence type="predicted"/>
<protein>
    <recommendedName>
        <fullName evidence="5">MYND-type domain-containing protein</fullName>
    </recommendedName>
</protein>
<evidence type="ECO:0000256" key="4">
    <source>
        <dbReference type="PROSITE-ProRule" id="PRU00134"/>
    </source>
</evidence>
<feature type="non-terminal residue" evidence="6">
    <location>
        <position position="1"/>
    </location>
</feature>
<keyword evidence="1" id="KW-0479">Metal-binding</keyword>
<evidence type="ECO:0000313" key="7">
    <source>
        <dbReference type="Proteomes" id="UP000789595"/>
    </source>
</evidence>
<keyword evidence="2 4" id="KW-0863">Zinc-finger</keyword>
<organism evidence="6 7">
    <name type="scientific">Pelagomonas calceolata</name>
    <dbReference type="NCBI Taxonomy" id="35677"/>
    <lineage>
        <taxon>Eukaryota</taxon>
        <taxon>Sar</taxon>
        <taxon>Stramenopiles</taxon>
        <taxon>Ochrophyta</taxon>
        <taxon>Pelagophyceae</taxon>
        <taxon>Pelagomonadales</taxon>
        <taxon>Pelagomonadaceae</taxon>
        <taxon>Pelagomonas</taxon>
    </lineage>
</organism>
<dbReference type="AlphaFoldDB" id="A0A8J2S8Q5"/>
<evidence type="ECO:0000313" key="6">
    <source>
        <dbReference type="EMBL" id="CAH0366883.1"/>
    </source>
</evidence>
<keyword evidence="7" id="KW-1185">Reference proteome</keyword>
<dbReference type="Gene3D" id="6.10.140.2220">
    <property type="match status" value="1"/>
</dbReference>
<dbReference type="Gene3D" id="1.10.220.160">
    <property type="match status" value="1"/>
</dbReference>
<dbReference type="EMBL" id="CAKKNE010000001">
    <property type="protein sequence ID" value="CAH0366883.1"/>
    <property type="molecule type" value="Genomic_DNA"/>
</dbReference>
<keyword evidence="3" id="KW-0862">Zinc</keyword>
<sequence length="151" mass="17078">MILTTCAACAAPLAHNAPRCVRCWTRYCDATCQHDHWRRGHKQMCKKIHRGGNAEQYNANKKYKEANRFIAALNLSVSLMHNFEHAEACVLTRKTISAAVLELGEDHETTLLLRHQLCQGLIRGGAQTRDDIADALESIIDAFKRFQRVFG</sequence>
<gene>
    <name evidence="6" type="ORF">PECAL_1P33960</name>
</gene>